<dbReference type="PIRSF" id="PIRSF001024">
    <property type="entry name" value="Alph-amyl_fung"/>
    <property type="match status" value="1"/>
</dbReference>
<feature type="binding site" evidence="14">
    <location>
        <position position="111"/>
    </location>
    <ligand>
        <name>substrate</name>
    </ligand>
</feature>
<dbReference type="GO" id="GO:0005509">
    <property type="term" value="F:calcium ion binding"/>
    <property type="evidence" value="ECO:0007669"/>
    <property type="project" value="InterPro"/>
</dbReference>
<feature type="domain" description="Glycosyl hydrolase family 13 catalytic" evidence="17">
    <location>
        <begin position="44"/>
        <end position="398"/>
    </location>
</feature>
<comment type="catalytic activity">
    <reaction evidence="1 16">
        <text>Endohydrolysis of (1-&gt;4)-alpha-D-glucosidic linkages in polysaccharides containing three or more (1-&gt;4)-alpha-linked D-glucose units.</text>
        <dbReference type="EC" id="3.2.1.1"/>
    </reaction>
</comment>
<evidence type="ECO:0000256" key="2">
    <source>
        <dbReference type="ARBA" id="ARBA00001913"/>
    </source>
</evidence>
<dbReference type="SMART" id="SM00642">
    <property type="entry name" value="Aamy"/>
    <property type="match status" value="1"/>
</dbReference>
<evidence type="ECO:0000256" key="14">
    <source>
        <dbReference type="PIRSR" id="PIRSR001024-5"/>
    </source>
</evidence>
<evidence type="ECO:0000256" key="11">
    <source>
        <dbReference type="PIRSR" id="PIRSR001024-1"/>
    </source>
</evidence>
<dbReference type="PRINTS" id="PR00110">
    <property type="entry name" value="ALPHAAMYLASE"/>
</dbReference>
<evidence type="ECO:0000256" key="16">
    <source>
        <dbReference type="RuleBase" id="RU361134"/>
    </source>
</evidence>
<dbReference type="InterPro" id="IPR013780">
    <property type="entry name" value="Glyco_hydro_b"/>
</dbReference>
<evidence type="ECO:0000256" key="12">
    <source>
        <dbReference type="PIRSR" id="PIRSR001024-2"/>
    </source>
</evidence>
<feature type="binding site" evidence="14">
    <location>
        <position position="373"/>
    </location>
    <ligand>
        <name>substrate</name>
    </ligand>
</feature>
<evidence type="ECO:0000256" key="5">
    <source>
        <dbReference type="ARBA" id="ARBA00022723"/>
    </source>
</evidence>
<dbReference type="GO" id="GO:0004556">
    <property type="term" value="F:alpha-amylase activity"/>
    <property type="evidence" value="ECO:0007669"/>
    <property type="project" value="UniProtKB-UniRule"/>
</dbReference>
<dbReference type="GO" id="GO:0005975">
    <property type="term" value="P:carbohydrate metabolic process"/>
    <property type="evidence" value="ECO:0007669"/>
    <property type="project" value="InterPro"/>
</dbReference>
<dbReference type="InterPro" id="IPR017853">
    <property type="entry name" value="GH"/>
</dbReference>
<dbReference type="InterPro" id="IPR006046">
    <property type="entry name" value="Alpha_amylase"/>
</dbReference>
<comment type="caution">
    <text evidence="18">The sequence shown here is derived from an EMBL/GenBank/DDBJ whole genome shotgun (WGS) entry which is preliminary data.</text>
</comment>
<evidence type="ECO:0000256" key="10">
    <source>
        <dbReference type="ARBA" id="ARBA00023295"/>
    </source>
</evidence>
<gene>
    <name evidence="18" type="ORF">EDD36DRAFT_379126</name>
</gene>
<evidence type="ECO:0000256" key="15">
    <source>
        <dbReference type="RuleBase" id="RU003615"/>
    </source>
</evidence>
<evidence type="ECO:0000259" key="17">
    <source>
        <dbReference type="SMART" id="SM00642"/>
    </source>
</evidence>
<dbReference type="PANTHER" id="PTHR10357:SF215">
    <property type="entry name" value="ALPHA-AMYLASE 1"/>
    <property type="match status" value="1"/>
</dbReference>
<evidence type="ECO:0000256" key="6">
    <source>
        <dbReference type="ARBA" id="ARBA00022729"/>
    </source>
</evidence>
<dbReference type="InterPro" id="IPR006047">
    <property type="entry name" value="GH13_cat_dom"/>
</dbReference>
<dbReference type="AlphaFoldDB" id="A0AAN6E0Z7"/>
<evidence type="ECO:0000256" key="1">
    <source>
        <dbReference type="ARBA" id="ARBA00000548"/>
    </source>
</evidence>
<keyword evidence="19" id="KW-1185">Reference proteome</keyword>
<feature type="binding site" evidence="14">
    <location>
        <position position="233"/>
    </location>
    <ligand>
        <name>substrate</name>
    </ligand>
</feature>
<dbReference type="EC" id="3.2.1.1" evidence="4 16"/>
<evidence type="ECO:0000256" key="9">
    <source>
        <dbReference type="ARBA" id="ARBA00023277"/>
    </source>
</evidence>
<protein>
    <recommendedName>
        <fullName evidence="4 16">Alpha-amylase</fullName>
        <ecNumber evidence="4 16">3.2.1.1</ecNumber>
    </recommendedName>
</protein>
<keyword evidence="9 16" id="KW-0119">Carbohydrate metabolism</keyword>
<feature type="disulfide bond" evidence="13">
    <location>
        <begin position="60"/>
        <end position="66"/>
    </location>
</feature>
<keyword evidence="10 16" id="KW-0326">Glycosidase</keyword>
<evidence type="ECO:0000256" key="3">
    <source>
        <dbReference type="ARBA" id="ARBA00008061"/>
    </source>
</evidence>
<sequence length="511" mass="56412">MIWLLVVPKLSAAAPIKTLSAERIDGRSTVALNAADWRQRSIYQVVTDRFALDDGSTPSCGIRDYCGGTWKGIENHLDYIAGMGFDAIWISPVIHNLEENTTWGYSYHGYWGDDPFRLNDHFGTADDLRSLSNAIHDRDMLLMVDVVVNHLALNQESEATDNSHLPEPFNQSTAFHPKCPINYEDQSSIQDCWLVDSQPPLLADVNTENPDVFDALVESVVELVQDYSIDGIRLDTARHVPQRYLTQFQEAVKVFVTGEVLDGGVEYVSQYQGSLSSVLNYPLYFTTTDVFTGKATFNNLVTTINNERALFDDSTLLTNFLDNHDQPRFASLTGDNITLDINAATFVMLTTGIPIIYYGFEQRLEGAADPDNRKPLWSAGYDTNTPLYQLLSRLNTIRTLARSYDASMPFNSFSKALAVSDTQLAWQHGPLIAVVTNADSQAPIFTRADDSAMSGIRLGPPDYPAGVHLFDMIGCTLTVTTGAGGSFAVPKNSGPHVFAPKELAAKLCPDI</sequence>
<feature type="active site" description="Proton donor" evidence="11">
    <location>
        <position position="259"/>
    </location>
</feature>
<dbReference type="Pfam" id="PF00128">
    <property type="entry name" value="Alpha-amylase"/>
    <property type="match status" value="1"/>
</dbReference>
<feature type="binding site" evidence="14">
    <location>
        <position position="263"/>
    </location>
    <ligand>
        <name>substrate</name>
    </ligand>
</feature>
<feature type="site" description="Transition state stabilizer" evidence="12">
    <location>
        <position position="325"/>
    </location>
</feature>
<feature type="binding site" evidence="14">
    <location>
        <position position="150"/>
    </location>
    <ligand>
        <name>substrate</name>
    </ligand>
</feature>
<dbReference type="PANTHER" id="PTHR10357">
    <property type="entry name" value="ALPHA-AMYLASE FAMILY MEMBER"/>
    <property type="match status" value="1"/>
</dbReference>
<keyword evidence="13" id="KW-1015">Disulfide bond</keyword>
<dbReference type="FunFam" id="3.20.20.80:FF:000120">
    <property type="entry name" value="Alpha-amylase A"/>
    <property type="match status" value="1"/>
</dbReference>
<dbReference type="EMBL" id="MU404351">
    <property type="protein sequence ID" value="KAI1616170.1"/>
    <property type="molecule type" value="Genomic_DNA"/>
</dbReference>
<accession>A0AAN6E0Z7</accession>
<reference evidence="18" key="1">
    <citation type="journal article" date="2022" name="bioRxiv">
        <title>Deciphering the potential niche of two novel black yeast fungi from a biological soil crust based on their genomes, phenotypes, and melanin regulation.</title>
        <authorList>
            <consortium name="DOE Joint Genome Institute"/>
            <person name="Carr E.C."/>
            <person name="Barton Q."/>
            <person name="Grambo S."/>
            <person name="Sullivan M."/>
            <person name="Renfro C.M."/>
            <person name="Kuo A."/>
            <person name="Pangilinan J."/>
            <person name="Lipzen A."/>
            <person name="Keymanesh K."/>
            <person name="Savage E."/>
            <person name="Barry K."/>
            <person name="Grigoriev I.V."/>
            <person name="Riekhof W.R."/>
            <person name="Harris S.S."/>
        </authorList>
    </citation>
    <scope>NUCLEOTIDE SEQUENCE</scope>
    <source>
        <strain evidence="18">JF 03-4F</strain>
    </source>
</reference>
<evidence type="ECO:0000313" key="19">
    <source>
        <dbReference type="Proteomes" id="UP001203852"/>
    </source>
</evidence>
<proteinExistence type="inferred from homology"/>
<comment type="similarity">
    <text evidence="3 15">Belongs to the glycosyl hydrolase 13 family.</text>
</comment>
<evidence type="ECO:0000256" key="13">
    <source>
        <dbReference type="PIRSR" id="PIRSR001024-4"/>
    </source>
</evidence>
<dbReference type="Gene3D" id="2.60.40.1180">
    <property type="entry name" value="Golgi alpha-mannosidase II"/>
    <property type="match status" value="1"/>
</dbReference>
<dbReference type="CDD" id="cd11319">
    <property type="entry name" value="AmyAc_euk_AmyA"/>
    <property type="match status" value="1"/>
</dbReference>
<dbReference type="InterPro" id="IPR013777">
    <property type="entry name" value="A-amylase-like"/>
</dbReference>
<keyword evidence="5" id="KW-0479">Metal-binding</keyword>
<name>A0AAN6E0Z7_9EURO</name>
<keyword evidence="8" id="KW-0106">Calcium</keyword>
<dbReference type="SUPFAM" id="SSF51445">
    <property type="entry name" value="(Trans)glycosidases"/>
    <property type="match status" value="1"/>
</dbReference>
<evidence type="ECO:0000256" key="4">
    <source>
        <dbReference type="ARBA" id="ARBA00012595"/>
    </source>
</evidence>
<feature type="active site" description="Nucleophile" evidence="11">
    <location>
        <position position="235"/>
    </location>
</feature>
<keyword evidence="7 16" id="KW-0378">Hydrolase</keyword>
<organism evidence="18 19">
    <name type="scientific">Exophiala viscosa</name>
    <dbReference type="NCBI Taxonomy" id="2486360"/>
    <lineage>
        <taxon>Eukaryota</taxon>
        <taxon>Fungi</taxon>
        <taxon>Dikarya</taxon>
        <taxon>Ascomycota</taxon>
        <taxon>Pezizomycotina</taxon>
        <taxon>Eurotiomycetes</taxon>
        <taxon>Chaetothyriomycetidae</taxon>
        <taxon>Chaetothyriales</taxon>
        <taxon>Herpotrichiellaceae</taxon>
        <taxon>Exophiala</taxon>
    </lineage>
</organism>
<comment type="cofactor">
    <cofactor evidence="2">
        <name>Ca(2+)</name>
        <dbReference type="ChEBI" id="CHEBI:29108"/>
    </cofactor>
</comment>
<dbReference type="Gene3D" id="3.20.20.80">
    <property type="entry name" value="Glycosidases"/>
    <property type="match status" value="1"/>
</dbReference>
<evidence type="ECO:0000256" key="8">
    <source>
        <dbReference type="ARBA" id="ARBA00022837"/>
    </source>
</evidence>
<evidence type="ECO:0000256" key="7">
    <source>
        <dbReference type="ARBA" id="ARBA00022801"/>
    </source>
</evidence>
<evidence type="ECO:0000313" key="18">
    <source>
        <dbReference type="EMBL" id="KAI1616170.1"/>
    </source>
</evidence>
<feature type="disulfide bond" evidence="13">
    <location>
        <begin position="179"/>
        <end position="192"/>
    </location>
</feature>
<keyword evidence="6" id="KW-0732">Signal</keyword>
<dbReference type="Proteomes" id="UP001203852">
    <property type="component" value="Unassembled WGS sequence"/>
</dbReference>
<feature type="binding site" evidence="14">
    <location>
        <position position="325"/>
    </location>
    <ligand>
        <name>substrate</name>
    </ligand>
</feature>